<keyword evidence="2" id="KW-1185">Reference proteome</keyword>
<accession>A0ACB9JTF6</accession>
<name>A0ACB9JTF6_9ASTR</name>
<dbReference type="Proteomes" id="UP001056120">
    <property type="component" value="Linkage Group LG02"/>
</dbReference>
<gene>
    <name evidence="1" type="ORF">L1987_04732</name>
</gene>
<reference evidence="1 2" key="2">
    <citation type="journal article" date="2022" name="Mol. Ecol. Resour.">
        <title>The genomes of chicory, endive, great burdock and yacon provide insights into Asteraceae paleo-polyploidization history and plant inulin production.</title>
        <authorList>
            <person name="Fan W."/>
            <person name="Wang S."/>
            <person name="Wang H."/>
            <person name="Wang A."/>
            <person name="Jiang F."/>
            <person name="Liu H."/>
            <person name="Zhao H."/>
            <person name="Xu D."/>
            <person name="Zhang Y."/>
        </authorList>
    </citation>
    <scope>NUCLEOTIDE SEQUENCE [LARGE SCALE GENOMIC DNA]</scope>
    <source>
        <strain evidence="2">cv. Yunnan</strain>
        <tissue evidence="1">Leaves</tissue>
    </source>
</reference>
<reference evidence="2" key="1">
    <citation type="journal article" date="2022" name="Mol. Ecol. Resour.">
        <title>The genomes of chicory, endive, great burdock and yacon provide insights into Asteraceae palaeo-polyploidization history and plant inulin production.</title>
        <authorList>
            <person name="Fan W."/>
            <person name="Wang S."/>
            <person name="Wang H."/>
            <person name="Wang A."/>
            <person name="Jiang F."/>
            <person name="Liu H."/>
            <person name="Zhao H."/>
            <person name="Xu D."/>
            <person name="Zhang Y."/>
        </authorList>
    </citation>
    <scope>NUCLEOTIDE SEQUENCE [LARGE SCALE GENOMIC DNA]</scope>
    <source>
        <strain evidence="2">cv. Yunnan</strain>
    </source>
</reference>
<evidence type="ECO:0000313" key="2">
    <source>
        <dbReference type="Proteomes" id="UP001056120"/>
    </source>
</evidence>
<dbReference type="EMBL" id="CM042019">
    <property type="protein sequence ID" value="KAI3823297.1"/>
    <property type="molecule type" value="Genomic_DNA"/>
</dbReference>
<evidence type="ECO:0000313" key="1">
    <source>
        <dbReference type="EMBL" id="KAI3823297.1"/>
    </source>
</evidence>
<organism evidence="1 2">
    <name type="scientific">Smallanthus sonchifolius</name>
    <dbReference type="NCBI Taxonomy" id="185202"/>
    <lineage>
        <taxon>Eukaryota</taxon>
        <taxon>Viridiplantae</taxon>
        <taxon>Streptophyta</taxon>
        <taxon>Embryophyta</taxon>
        <taxon>Tracheophyta</taxon>
        <taxon>Spermatophyta</taxon>
        <taxon>Magnoliopsida</taxon>
        <taxon>eudicotyledons</taxon>
        <taxon>Gunneridae</taxon>
        <taxon>Pentapetalae</taxon>
        <taxon>asterids</taxon>
        <taxon>campanulids</taxon>
        <taxon>Asterales</taxon>
        <taxon>Asteraceae</taxon>
        <taxon>Asteroideae</taxon>
        <taxon>Heliantheae alliance</taxon>
        <taxon>Millerieae</taxon>
        <taxon>Smallanthus</taxon>
    </lineage>
</organism>
<protein>
    <submittedName>
        <fullName evidence="1">Uncharacterized protein</fullName>
    </submittedName>
</protein>
<sequence>MTASTTSVSLHPSHLYSRRVARDLVSTDYAIGASVISTINLTPSTPQQNQLHLNADRSIHALHLIQDQHLRYLFFKINTIQRFPIHVVRVAGIFFNMALKVKFENHPNSTQMKVRCEKSATYIQCVPQLLLGTICPVGATSSNITAYQ</sequence>
<comment type="caution">
    <text evidence="1">The sequence shown here is derived from an EMBL/GenBank/DDBJ whole genome shotgun (WGS) entry which is preliminary data.</text>
</comment>
<proteinExistence type="predicted"/>